<dbReference type="NCBIfam" id="TIGR00136">
    <property type="entry name" value="mnmG_gidA"/>
    <property type="match status" value="1"/>
</dbReference>
<evidence type="ECO:0000256" key="2">
    <source>
        <dbReference type="ARBA" id="ARBA00007653"/>
    </source>
</evidence>
<gene>
    <name evidence="7" type="ORF">BZ3500_MVSOF-1268-A1-R1_CHR1-3G02355</name>
</gene>
<dbReference type="InterPro" id="IPR040131">
    <property type="entry name" value="MnmG_N"/>
</dbReference>
<dbReference type="InterPro" id="IPR047001">
    <property type="entry name" value="MnmG_C_subdom"/>
</dbReference>
<proteinExistence type="inferred from homology"/>
<evidence type="ECO:0000256" key="4">
    <source>
        <dbReference type="ARBA" id="ARBA00022827"/>
    </source>
</evidence>
<dbReference type="InterPro" id="IPR044920">
    <property type="entry name" value="MnmG_C_subdom_sf"/>
</dbReference>
<dbReference type="PROSITE" id="PS01280">
    <property type="entry name" value="GIDA_1"/>
    <property type="match status" value="1"/>
</dbReference>
<comment type="cofactor">
    <cofactor evidence="1">
        <name>FAD</name>
        <dbReference type="ChEBI" id="CHEBI:57692"/>
    </cofactor>
</comment>
<dbReference type="STRING" id="289078.A0A2X0MU52"/>
<dbReference type="InterPro" id="IPR004416">
    <property type="entry name" value="MnmG"/>
</dbReference>
<comment type="similarity">
    <text evidence="2">Belongs to the MnmG family.</text>
</comment>
<dbReference type="InterPro" id="IPR049312">
    <property type="entry name" value="GIDA_C_N"/>
</dbReference>
<dbReference type="Gene3D" id="3.50.50.60">
    <property type="entry name" value="FAD/NAD(P)-binding domain"/>
    <property type="match status" value="2"/>
</dbReference>
<dbReference type="GO" id="GO:0030488">
    <property type="term" value="P:tRNA methylation"/>
    <property type="evidence" value="ECO:0007669"/>
    <property type="project" value="TreeGrafter"/>
</dbReference>
<protein>
    <submittedName>
        <fullName evidence="7">BZ3500_MvSof-1268-A1-R1_Chr1-3g02355 protein</fullName>
    </submittedName>
</protein>
<evidence type="ECO:0000313" key="8">
    <source>
        <dbReference type="Proteomes" id="UP000249723"/>
    </source>
</evidence>
<dbReference type="FunFam" id="1.10.150.570:FF:000001">
    <property type="entry name" value="tRNA uridine 5-carboxymethylaminomethyl modification enzyme MnmG"/>
    <property type="match status" value="1"/>
</dbReference>
<evidence type="ECO:0000313" key="7">
    <source>
        <dbReference type="EMBL" id="SCZ90892.1"/>
    </source>
</evidence>
<dbReference type="InterPro" id="IPR026904">
    <property type="entry name" value="MnmG_C"/>
</dbReference>
<dbReference type="PROSITE" id="PS01281">
    <property type="entry name" value="GIDA_2"/>
    <property type="match status" value="1"/>
</dbReference>
<keyword evidence="3" id="KW-0285">Flavoprotein</keyword>
<dbReference type="InterPro" id="IPR036188">
    <property type="entry name" value="FAD/NAD-bd_sf"/>
</dbReference>
<dbReference type="Gene3D" id="1.10.150.570">
    <property type="entry name" value="GidA associated domain, C-terminal subdomain"/>
    <property type="match status" value="1"/>
</dbReference>
<dbReference type="Pfam" id="PF13932">
    <property type="entry name" value="SAM_GIDA_C"/>
    <property type="match status" value="1"/>
</dbReference>
<sequence length="729" mass="79912">MSLQSTRASIRSLLYNLPPRLGSSSTYRTFATVVEGTSSSVANDGSTSSPPAYETLVIGGGHAGCEAAAASARAGARTLLLTQRLDTIGEMSCNPSFGGIGKGTLVREIDALDGLCAKVCDVAGIQFHVLNRSKGPAVHVRAPNVLLADGAPLTCRSSPQGPRAQIDRKLYKREMQAVLSKYPNLTIRSANVKDVVLSNPLDGQTERKVVGLRVGELATRGTTVKDVLILTLRSLLLCCSDQGEVIPCKSIVISTGTFLGGETHIGLEVTPFGRINEPAAHSLSRSLKGAGFELARLKTGTPPRLRKDTINYDGLLQQVGDRPANPFSFMTDRVANEDNQVSCYQTATNAKTHEIVSKNLHTSIHIRETIKGPRYCPSIESKVIRFGDKLSHTVWLEPEGYDSNLIYPNGISVTLPAETQLEMLRSIRGLENVEMTQPGYGVEYDHVDPRELDHTFETKRIRGLFLAGQINGTTGYEEAAAQGVLAGINAGLSALGKDMMILSRADGFIGVLVDDLVTKGVNEPYRMFTSRSEYRVSIRSDNADLRLTELASKFGVISDARRIHLESTRSTLHAGIAMMENFILPPEYWNIRGFDVRRDGIRRSAFDLLHYKGVDVTRLEGVVPGLDGFDPKLKERIYIEGLYKQHILRQQHEVSLFQRDENLLIDPSVDYATMPGMSTEVRQRLDQHRPKTLGQAKRLEGVTPASLVGLMKWVRKSHKATNVAPVEEL</sequence>
<evidence type="ECO:0000256" key="1">
    <source>
        <dbReference type="ARBA" id="ARBA00001974"/>
    </source>
</evidence>
<dbReference type="GO" id="GO:0005739">
    <property type="term" value="C:mitochondrion"/>
    <property type="evidence" value="ECO:0007669"/>
    <property type="project" value="GOC"/>
</dbReference>
<evidence type="ECO:0000256" key="3">
    <source>
        <dbReference type="ARBA" id="ARBA00022630"/>
    </source>
</evidence>
<dbReference type="SMART" id="SM01228">
    <property type="entry name" value="GIDA_assoc_3"/>
    <property type="match status" value="1"/>
</dbReference>
<dbReference type="Pfam" id="PF21680">
    <property type="entry name" value="GIDA_C_1st"/>
    <property type="match status" value="1"/>
</dbReference>
<dbReference type="Pfam" id="PF01134">
    <property type="entry name" value="GIDA"/>
    <property type="match status" value="2"/>
</dbReference>
<dbReference type="EMBL" id="FMWP01000014">
    <property type="protein sequence ID" value="SCZ90892.1"/>
    <property type="molecule type" value="Genomic_DNA"/>
</dbReference>
<comment type="function">
    <text evidence="5">Component of the MSS1-MTO1 complex that catalyzes the 5-carboxymethylaminomethyluridine (cmnm(5)U) modification at the 34th wobble position (U34) of mitochondrial tRNAs.</text>
</comment>
<name>A0A2X0MU52_9BASI</name>
<accession>A0A2X0MU52</accession>
<feature type="domain" description="tRNA uridine 5-carboxymethylaminomethyl modification enzyme C-terminal subdomain" evidence="6">
    <location>
        <begin position="641"/>
        <end position="712"/>
    </location>
</feature>
<evidence type="ECO:0000256" key="5">
    <source>
        <dbReference type="ARBA" id="ARBA00054993"/>
    </source>
</evidence>
<keyword evidence="8" id="KW-1185">Reference proteome</keyword>
<dbReference type="AlphaFoldDB" id="A0A2X0MU52"/>
<dbReference type="InterPro" id="IPR002218">
    <property type="entry name" value="MnmG-rel"/>
</dbReference>
<reference evidence="8" key="1">
    <citation type="submission" date="2016-10" db="EMBL/GenBank/DDBJ databases">
        <authorList>
            <person name="Jeantristanb JTB J.-T."/>
            <person name="Ricardo R."/>
        </authorList>
    </citation>
    <scope>NUCLEOTIDE SEQUENCE [LARGE SCALE GENOMIC DNA]</scope>
</reference>
<dbReference type="PANTHER" id="PTHR11806">
    <property type="entry name" value="GLUCOSE INHIBITED DIVISION PROTEIN A"/>
    <property type="match status" value="1"/>
</dbReference>
<dbReference type="SUPFAM" id="SSF51905">
    <property type="entry name" value="FAD/NAD(P)-binding domain"/>
    <property type="match status" value="1"/>
</dbReference>
<organism evidence="7 8">
    <name type="scientific">Microbotryum saponariae</name>
    <dbReference type="NCBI Taxonomy" id="289078"/>
    <lineage>
        <taxon>Eukaryota</taxon>
        <taxon>Fungi</taxon>
        <taxon>Dikarya</taxon>
        <taxon>Basidiomycota</taxon>
        <taxon>Pucciniomycotina</taxon>
        <taxon>Microbotryomycetes</taxon>
        <taxon>Microbotryales</taxon>
        <taxon>Microbotryaceae</taxon>
        <taxon>Microbotryum</taxon>
    </lineage>
</organism>
<dbReference type="GO" id="GO:0070899">
    <property type="term" value="P:mitochondrial tRNA wobble uridine modification"/>
    <property type="evidence" value="ECO:0007669"/>
    <property type="project" value="UniProtKB-ARBA"/>
</dbReference>
<dbReference type="PANTHER" id="PTHR11806:SF0">
    <property type="entry name" value="PROTEIN MTO1 HOMOLOG, MITOCHONDRIAL"/>
    <property type="match status" value="1"/>
</dbReference>
<dbReference type="InterPro" id="IPR020595">
    <property type="entry name" value="MnmG-rel_CS"/>
</dbReference>
<dbReference type="Proteomes" id="UP000249723">
    <property type="component" value="Unassembled WGS sequence"/>
</dbReference>
<dbReference type="GO" id="GO:0050660">
    <property type="term" value="F:flavin adenine dinucleotide binding"/>
    <property type="evidence" value="ECO:0007669"/>
    <property type="project" value="InterPro"/>
</dbReference>
<dbReference type="FunFam" id="3.50.50.60:FF:000002">
    <property type="entry name" value="tRNA uridine 5-carboxymethylaminomethyl modification enzyme MnmG"/>
    <property type="match status" value="1"/>
</dbReference>
<dbReference type="OrthoDB" id="3329at2759"/>
<keyword evidence="4" id="KW-0274">FAD</keyword>
<evidence type="ECO:0000259" key="6">
    <source>
        <dbReference type="SMART" id="SM01228"/>
    </source>
</evidence>